<proteinExistence type="predicted"/>
<accession>A0A7X2L150</accession>
<dbReference type="AlphaFoldDB" id="A0A7X2L150"/>
<name>A0A7X2L150_9BACL</name>
<dbReference type="EMBL" id="WJXB01000001">
    <property type="protein sequence ID" value="MRN51966.1"/>
    <property type="molecule type" value="Genomic_DNA"/>
</dbReference>
<dbReference type="RefSeq" id="WP_154116949.1">
    <property type="nucleotide sequence ID" value="NZ_WJXB01000001.1"/>
</dbReference>
<sequence>MFFFVSLSLVDPEEAAIEDLIGESILIKRQYHCYQTHVGQIAHYYALTADTLYDLCIAEDQHYSRIFAHYDRSILERNDYFHESDKPLLNRIFNRAI</sequence>
<protein>
    <submittedName>
        <fullName evidence="1">Uncharacterized protein</fullName>
    </submittedName>
</protein>
<keyword evidence="2" id="KW-1185">Reference proteome</keyword>
<evidence type="ECO:0000313" key="1">
    <source>
        <dbReference type="EMBL" id="MRN51966.1"/>
    </source>
</evidence>
<dbReference type="Proteomes" id="UP000463051">
    <property type="component" value="Unassembled WGS sequence"/>
</dbReference>
<organism evidence="1 2">
    <name type="scientific">Paenibacillus monticola</name>
    <dbReference type="NCBI Taxonomy" id="2666075"/>
    <lineage>
        <taxon>Bacteria</taxon>
        <taxon>Bacillati</taxon>
        <taxon>Bacillota</taxon>
        <taxon>Bacilli</taxon>
        <taxon>Bacillales</taxon>
        <taxon>Paenibacillaceae</taxon>
        <taxon>Paenibacillus</taxon>
    </lineage>
</organism>
<comment type="caution">
    <text evidence="1">The sequence shown here is derived from an EMBL/GenBank/DDBJ whole genome shotgun (WGS) entry which is preliminary data.</text>
</comment>
<evidence type="ECO:0000313" key="2">
    <source>
        <dbReference type="Proteomes" id="UP000463051"/>
    </source>
</evidence>
<gene>
    <name evidence="1" type="ORF">GJB61_02995</name>
</gene>
<reference evidence="1 2" key="1">
    <citation type="submission" date="2019-11" db="EMBL/GenBank/DDBJ databases">
        <title>Paenibacillus monticola sp. nov., a novel PGPR strain isolated from mountain sample in China.</title>
        <authorList>
            <person name="Zhao Q."/>
            <person name="Li H.-P."/>
            <person name="Zhang J.-L."/>
        </authorList>
    </citation>
    <scope>NUCLEOTIDE SEQUENCE [LARGE SCALE GENOMIC DNA]</scope>
    <source>
        <strain evidence="1 2">LC-T2</strain>
    </source>
</reference>